<gene>
    <name evidence="2" type="ORF">DFR87_11270</name>
</gene>
<dbReference type="Proteomes" id="UP000247586">
    <property type="component" value="Chromosome"/>
</dbReference>
<dbReference type="GeneID" id="36835930"/>
<organism evidence="2 3">
    <name type="scientific">Metallosphaera hakonensis JCM 8857 = DSM 7519</name>
    <dbReference type="NCBI Taxonomy" id="1293036"/>
    <lineage>
        <taxon>Archaea</taxon>
        <taxon>Thermoproteota</taxon>
        <taxon>Thermoprotei</taxon>
        <taxon>Sulfolobales</taxon>
        <taxon>Sulfolobaceae</taxon>
        <taxon>Metallosphaera</taxon>
    </lineage>
</organism>
<dbReference type="STRING" id="1293036.GCA_001315825_01291"/>
<evidence type="ECO:0000313" key="3">
    <source>
        <dbReference type="Proteomes" id="UP000247586"/>
    </source>
</evidence>
<protein>
    <submittedName>
        <fullName evidence="2">Zinc-ribbon domain-containing protein</fullName>
    </submittedName>
</protein>
<dbReference type="InterPro" id="IPR026870">
    <property type="entry name" value="Zinc_ribbon_dom"/>
</dbReference>
<name>A0A2U9IVR8_9CREN</name>
<sequence length="187" mass="20970">MQKTIQGVYVNLQELAYSLENWFKSKKHYQTQVLGMGQSFIVQAKKVGFFRTIIGADRAFTVRLMGGQGFLNVDVGLADWLKAADVTEDVIAALVFTPLAVVEGIEQLYDLKLEKDIIKEVETLAFSMSQSSPTYYQPSPSYQPPMQPQYPYQPMTQQPSQQKYCPSCGSPNPATARFCISCGTRFL</sequence>
<dbReference type="AlphaFoldDB" id="A0A2U9IVR8"/>
<feature type="domain" description="Zinc-ribbon" evidence="1">
    <location>
        <begin position="164"/>
        <end position="185"/>
    </location>
</feature>
<dbReference type="RefSeq" id="WP_054836532.1">
    <property type="nucleotide sequence ID" value="NZ_BBBA01000006.1"/>
</dbReference>
<reference evidence="2" key="1">
    <citation type="submission" date="2018-05" db="EMBL/GenBank/DDBJ databases">
        <title>Complete Genome Sequences of Extremely Thermoacidophilic, Metal-Mobilizing Type-Strain Members of the Archaeal Family Sulfolobaceae: Acidianus brierleyi DSM-1651T, Acidianus sulfidivorans DSM-18786T, Metallosphaera hakonensis DSM-7519T, and Metallosphaera prunae DSM-10039T.</title>
        <authorList>
            <person name="Counts J.A."/>
            <person name="Kelly R.M."/>
        </authorList>
    </citation>
    <scope>NUCLEOTIDE SEQUENCE [LARGE SCALE GENOMIC DNA]</scope>
    <source>
        <strain evidence="2">HO1-1</strain>
    </source>
</reference>
<dbReference type="OrthoDB" id="34387at2157"/>
<proteinExistence type="predicted"/>
<evidence type="ECO:0000259" key="1">
    <source>
        <dbReference type="Pfam" id="PF13240"/>
    </source>
</evidence>
<keyword evidence="3" id="KW-1185">Reference proteome</keyword>
<accession>A0A2U9IVR8</accession>
<evidence type="ECO:0000313" key="2">
    <source>
        <dbReference type="EMBL" id="AWS00171.1"/>
    </source>
</evidence>
<dbReference type="Pfam" id="PF13240">
    <property type="entry name" value="Zn_Ribbon_1"/>
    <property type="match status" value="1"/>
</dbReference>
<dbReference type="KEGG" id="mhk:DFR87_11270"/>
<dbReference type="EMBL" id="CP029287">
    <property type="protein sequence ID" value="AWS00171.1"/>
    <property type="molecule type" value="Genomic_DNA"/>
</dbReference>